<dbReference type="EMBL" id="BAAAES010000009">
    <property type="protein sequence ID" value="GAA0671771.1"/>
    <property type="molecule type" value="Genomic_DNA"/>
</dbReference>
<proteinExistence type="predicted"/>
<sequence>MQHDDDDDMVSGTTGARARLPDWPRLMPLRLACAYFGVCDKTFRSLGIAPRRIGRRVLWDRQDLDRFADAMAGTPSRSTDPASSARAMQQRFYARLKKHEQAARQG</sequence>
<dbReference type="RefSeq" id="WP_166753146.1">
    <property type="nucleotide sequence ID" value="NZ_BAAAES010000009.1"/>
</dbReference>
<comment type="caution">
    <text evidence="1">The sequence shown here is derived from an EMBL/GenBank/DDBJ whole genome shotgun (WGS) entry which is preliminary data.</text>
</comment>
<evidence type="ECO:0000313" key="2">
    <source>
        <dbReference type="Proteomes" id="UP001500238"/>
    </source>
</evidence>
<organism evidence="1 2">
    <name type="scientific">Sphingomonas insulae</name>
    <dbReference type="NCBI Taxonomy" id="424800"/>
    <lineage>
        <taxon>Bacteria</taxon>
        <taxon>Pseudomonadati</taxon>
        <taxon>Pseudomonadota</taxon>
        <taxon>Alphaproteobacteria</taxon>
        <taxon>Sphingomonadales</taxon>
        <taxon>Sphingomonadaceae</taxon>
        <taxon>Sphingomonas</taxon>
    </lineage>
</organism>
<reference evidence="2" key="1">
    <citation type="journal article" date="2019" name="Int. J. Syst. Evol. Microbiol.">
        <title>The Global Catalogue of Microorganisms (GCM) 10K type strain sequencing project: providing services to taxonomists for standard genome sequencing and annotation.</title>
        <authorList>
            <consortium name="The Broad Institute Genomics Platform"/>
            <consortium name="The Broad Institute Genome Sequencing Center for Infectious Disease"/>
            <person name="Wu L."/>
            <person name="Ma J."/>
        </authorList>
    </citation>
    <scope>NUCLEOTIDE SEQUENCE [LARGE SCALE GENOMIC DNA]</scope>
    <source>
        <strain evidence="2">JCM 14603</strain>
    </source>
</reference>
<evidence type="ECO:0008006" key="3">
    <source>
        <dbReference type="Google" id="ProtNLM"/>
    </source>
</evidence>
<name>A0ABP3T0B7_9SPHN</name>
<accession>A0ABP3T0B7</accession>
<gene>
    <name evidence="1" type="ORF">GCM10009102_23500</name>
</gene>
<dbReference type="Proteomes" id="UP001500238">
    <property type="component" value="Unassembled WGS sequence"/>
</dbReference>
<protein>
    <recommendedName>
        <fullName evidence="3">DNA-binding protein</fullName>
    </recommendedName>
</protein>
<evidence type="ECO:0000313" key="1">
    <source>
        <dbReference type="EMBL" id="GAA0671771.1"/>
    </source>
</evidence>
<keyword evidence="2" id="KW-1185">Reference proteome</keyword>